<protein>
    <submittedName>
        <fullName evidence="1">Uncharacterized protein</fullName>
    </submittedName>
</protein>
<comment type="caution">
    <text evidence="1">The sequence shown here is derived from an EMBL/GenBank/DDBJ whole genome shotgun (WGS) entry which is preliminary data.</text>
</comment>
<gene>
    <name evidence="1" type="ORF">KH315_15045</name>
</gene>
<dbReference type="EMBL" id="JAGZYH010000136">
    <property type="protein sequence ID" value="MBS6623421.1"/>
    <property type="molecule type" value="Genomic_DNA"/>
</dbReference>
<dbReference type="Gene3D" id="2.10.10.30">
    <property type="match status" value="1"/>
</dbReference>
<dbReference type="AlphaFoldDB" id="A0A9E1GN44"/>
<dbReference type="Proteomes" id="UP000811365">
    <property type="component" value="Unassembled WGS sequence"/>
</dbReference>
<organism evidence="1 2">
    <name type="scientific">Faecalibacterium prausnitzii</name>
    <dbReference type="NCBI Taxonomy" id="853"/>
    <lineage>
        <taxon>Bacteria</taxon>
        <taxon>Bacillati</taxon>
        <taxon>Bacillota</taxon>
        <taxon>Clostridia</taxon>
        <taxon>Eubacteriales</taxon>
        <taxon>Oscillospiraceae</taxon>
        <taxon>Faecalibacterium</taxon>
    </lineage>
</organism>
<sequence length="86" mass="9213">MATKPTRFAQMGDTTEKVKAYTGIPKQLVVDTSKWKIHLMDGSTPGGYEVAMVADVTAGLAQKVDTAELETALKELIVEFGGTVPQ</sequence>
<proteinExistence type="predicted"/>
<evidence type="ECO:0000313" key="1">
    <source>
        <dbReference type="EMBL" id="MBS6623421.1"/>
    </source>
</evidence>
<reference evidence="1" key="1">
    <citation type="submission" date="2021-02" db="EMBL/GenBank/DDBJ databases">
        <title>Infant gut strain persistence is associated with maternal origin, phylogeny, and functional potential including surface adhesion and iron acquisition.</title>
        <authorList>
            <person name="Lou Y.C."/>
        </authorList>
    </citation>
    <scope>NUCLEOTIDE SEQUENCE</scope>
    <source>
        <strain evidence="1">L2_039_000G1_dasL2_039_000G1_maxbin2.maxbin.077</strain>
    </source>
</reference>
<accession>A0A9E1GN44</accession>
<name>A0A9E1GN44_9FIRM</name>
<evidence type="ECO:0000313" key="2">
    <source>
        <dbReference type="Proteomes" id="UP000811365"/>
    </source>
</evidence>